<protein>
    <recommendedName>
        <fullName evidence="4">Minor capsid protein</fullName>
    </recommendedName>
</protein>
<dbReference type="InterPro" id="IPR009319">
    <property type="entry name" value="Phage_A118_VSP1"/>
</dbReference>
<evidence type="ECO:0000313" key="2">
    <source>
        <dbReference type="EMBL" id="MBA9027529.1"/>
    </source>
</evidence>
<evidence type="ECO:0008006" key="4">
    <source>
        <dbReference type="Google" id="ProtNLM"/>
    </source>
</evidence>
<dbReference type="EMBL" id="JACJHX010000008">
    <property type="protein sequence ID" value="MBA9027529.1"/>
    <property type="molecule type" value="Genomic_DNA"/>
</dbReference>
<proteinExistence type="predicted"/>
<gene>
    <name evidence="2" type="ORF">HNP81_002819</name>
</gene>
<dbReference type="Pfam" id="PF06152">
    <property type="entry name" value="Phage_min_cap2"/>
    <property type="match status" value="1"/>
</dbReference>
<sequence length="289" mass="32203">MSEIPTPSYDNEVAILRAYYEKAIANVSAELLRLGLTDFERAQIIATQAEIKSILKELDANSSEWVATNIPKAATDGVIRSLVALGLAENVAQAQSIVQFNRFNRDYIKTAVADTQADLLQISQNVDRRVRIAIRQAAAETFRTNLTQGINGTQTLRQDILRRLDDATKTGIVDAASRKWKPQVYAEMVVRTKMSTAHREATMNDALGREVYYAVISSHGAKDACRRWEGQVISLVPDAPGGYPYIGALPRRDIFHPNCKHVLTPVRNPERLTGDEGLDRRNTIDVEQI</sequence>
<evidence type="ECO:0000256" key="1">
    <source>
        <dbReference type="SAM" id="MobiDB-lite"/>
    </source>
</evidence>
<reference evidence="2 3" key="1">
    <citation type="submission" date="2020-08" db="EMBL/GenBank/DDBJ databases">
        <title>Genomic Encyclopedia of Type Strains, Phase IV (KMG-IV): sequencing the most valuable type-strain genomes for metagenomic binning, comparative biology and taxonomic classification.</title>
        <authorList>
            <person name="Goeker M."/>
        </authorList>
    </citation>
    <scope>NUCLEOTIDE SEQUENCE [LARGE SCALE GENOMIC DNA]</scope>
    <source>
        <strain evidence="2 3">DSM 105481</strain>
    </source>
</reference>
<dbReference type="RefSeq" id="WP_182502980.1">
    <property type="nucleotide sequence ID" value="NZ_JACJHX010000008.1"/>
</dbReference>
<evidence type="ECO:0000313" key="3">
    <source>
        <dbReference type="Proteomes" id="UP000626697"/>
    </source>
</evidence>
<name>A0ABR6CR71_9BACI</name>
<comment type="caution">
    <text evidence="2">The sequence shown here is derived from an EMBL/GenBank/DDBJ whole genome shotgun (WGS) entry which is preliminary data.</text>
</comment>
<accession>A0ABR6CR71</accession>
<feature type="region of interest" description="Disordered" evidence="1">
    <location>
        <begin position="270"/>
        <end position="289"/>
    </location>
</feature>
<keyword evidence="3" id="KW-1185">Reference proteome</keyword>
<organism evidence="2 3">
    <name type="scientific">Peribacillus huizhouensis</name>
    <dbReference type="NCBI Taxonomy" id="1501239"/>
    <lineage>
        <taxon>Bacteria</taxon>
        <taxon>Bacillati</taxon>
        <taxon>Bacillota</taxon>
        <taxon>Bacilli</taxon>
        <taxon>Bacillales</taxon>
        <taxon>Bacillaceae</taxon>
        <taxon>Peribacillus</taxon>
    </lineage>
</organism>
<dbReference type="Proteomes" id="UP000626697">
    <property type="component" value="Unassembled WGS sequence"/>
</dbReference>